<dbReference type="PANTHER" id="PTHR28448:SF1">
    <property type="entry name" value="UPF0728 PROTEIN C10ORF53"/>
    <property type="match status" value="1"/>
</dbReference>
<gene>
    <name evidence="2" type="ORF">EI555_010320</name>
</gene>
<name>A0A4U1FE47_MONMO</name>
<evidence type="ECO:0000313" key="2">
    <source>
        <dbReference type="EMBL" id="TKC47126.1"/>
    </source>
</evidence>
<dbReference type="EMBL" id="RWIC01000226">
    <property type="protein sequence ID" value="TKC47126.1"/>
    <property type="molecule type" value="Genomic_DNA"/>
</dbReference>
<comment type="caution">
    <text evidence="2">The sequence shown here is derived from an EMBL/GenBank/DDBJ whole genome shotgun (WGS) entry which is preliminary data.</text>
</comment>
<dbReference type="InterPro" id="IPR027885">
    <property type="entry name" value="UPF0728"/>
</dbReference>
<dbReference type="AlphaFoldDB" id="A0A4U1FE47"/>
<dbReference type="Proteomes" id="UP000308365">
    <property type="component" value="Unassembled WGS sequence"/>
</dbReference>
<dbReference type="PANTHER" id="PTHR28448">
    <property type="entry name" value="UPF0728 PROTEIN C10ORF53"/>
    <property type="match status" value="1"/>
</dbReference>
<evidence type="ECO:0000256" key="1">
    <source>
        <dbReference type="ARBA" id="ARBA00009973"/>
    </source>
</evidence>
<dbReference type="Pfam" id="PF15092">
    <property type="entry name" value="UPF0728"/>
    <property type="match status" value="1"/>
</dbReference>
<accession>A0A4U1FE47</accession>
<proteinExistence type="inferred from homology"/>
<sequence length="85" mass="9791">MNNWRADQSLPSMKTPAYQVHLSPWHPHPSPSFPAVLAKNGHQAILEKIEDWNVVELVVNGEVVFHCNIKDLEFDHKKMICLLLH</sequence>
<evidence type="ECO:0000313" key="3">
    <source>
        <dbReference type="Proteomes" id="UP000308365"/>
    </source>
</evidence>
<reference evidence="3" key="1">
    <citation type="journal article" date="2019" name="IScience">
        <title>Narwhal Genome Reveals Long-Term Low Genetic Diversity despite Current Large Abundance Size.</title>
        <authorList>
            <person name="Westbury M.V."/>
            <person name="Petersen B."/>
            <person name="Garde E."/>
            <person name="Heide-Jorgensen M.P."/>
            <person name="Lorenzen E.D."/>
        </authorList>
    </citation>
    <scope>NUCLEOTIDE SEQUENCE [LARGE SCALE GENOMIC DNA]</scope>
</reference>
<comment type="similarity">
    <text evidence="1">Belongs to the UPF0728 family.</text>
</comment>
<organism evidence="2 3">
    <name type="scientific">Monodon monoceros</name>
    <name type="common">Narwhal</name>
    <name type="synonym">Ceratodon monodon</name>
    <dbReference type="NCBI Taxonomy" id="40151"/>
    <lineage>
        <taxon>Eukaryota</taxon>
        <taxon>Metazoa</taxon>
        <taxon>Chordata</taxon>
        <taxon>Craniata</taxon>
        <taxon>Vertebrata</taxon>
        <taxon>Euteleostomi</taxon>
        <taxon>Mammalia</taxon>
        <taxon>Eutheria</taxon>
        <taxon>Laurasiatheria</taxon>
        <taxon>Artiodactyla</taxon>
        <taxon>Whippomorpha</taxon>
        <taxon>Cetacea</taxon>
        <taxon>Odontoceti</taxon>
        <taxon>Monodontidae</taxon>
        <taxon>Monodon</taxon>
    </lineage>
</organism>
<protein>
    <submittedName>
        <fullName evidence="2">Uncharacterized protein</fullName>
    </submittedName>
</protein>